<reference evidence="2 3" key="1">
    <citation type="journal article" date="2017" name="Antonie Van Leeuwenhoek">
        <title>Rhizobium rhizosphaerae sp. nov., a novel species isolated from rice rhizosphere.</title>
        <authorList>
            <person name="Zhao J.J."/>
            <person name="Zhang J."/>
            <person name="Zhang R.J."/>
            <person name="Zhang C.W."/>
            <person name="Yin H.Q."/>
            <person name="Zhang X.X."/>
        </authorList>
    </citation>
    <scope>NUCLEOTIDE SEQUENCE [LARGE SCALE GENOMIC DNA]</scope>
    <source>
        <strain evidence="2 3">BSs20135</strain>
    </source>
</reference>
<dbReference type="Proteomes" id="UP000006327">
    <property type="component" value="Unassembled WGS sequence"/>
</dbReference>
<accession>K6YN08</accession>
<keyword evidence="3" id="KW-1185">Reference proteome</keyword>
<comment type="caution">
    <text evidence="2">The sequence shown here is derived from an EMBL/GenBank/DDBJ whole genome shotgun (WGS) entry which is preliminary data.</text>
</comment>
<gene>
    <name evidence="2" type="ORF">GARC_2606</name>
</gene>
<proteinExistence type="predicted"/>
<organism evidence="2 3">
    <name type="scientific">Paraglaciecola arctica BSs20135</name>
    <dbReference type="NCBI Taxonomy" id="493475"/>
    <lineage>
        <taxon>Bacteria</taxon>
        <taxon>Pseudomonadati</taxon>
        <taxon>Pseudomonadota</taxon>
        <taxon>Gammaproteobacteria</taxon>
        <taxon>Alteromonadales</taxon>
        <taxon>Alteromonadaceae</taxon>
        <taxon>Paraglaciecola</taxon>
    </lineage>
</organism>
<keyword evidence="1" id="KW-0472">Membrane</keyword>
<dbReference type="EMBL" id="BAEO01000031">
    <property type="protein sequence ID" value="GAC19572.1"/>
    <property type="molecule type" value="Genomic_DNA"/>
</dbReference>
<dbReference type="RefSeq" id="WP_007620539.1">
    <property type="nucleotide sequence ID" value="NZ_BAEO01000031.1"/>
</dbReference>
<dbReference type="AlphaFoldDB" id="K6YN08"/>
<keyword evidence="1" id="KW-1133">Transmembrane helix</keyword>
<evidence type="ECO:0000313" key="3">
    <source>
        <dbReference type="Proteomes" id="UP000006327"/>
    </source>
</evidence>
<dbReference type="STRING" id="493475.GARC_2606"/>
<protein>
    <submittedName>
        <fullName evidence="2">Uncharacterized protein</fullName>
    </submittedName>
</protein>
<name>K6YN08_9ALTE</name>
<feature type="transmembrane region" description="Helical" evidence="1">
    <location>
        <begin position="80"/>
        <end position="99"/>
    </location>
</feature>
<keyword evidence="1" id="KW-0812">Transmembrane</keyword>
<evidence type="ECO:0000313" key="2">
    <source>
        <dbReference type="EMBL" id="GAC19572.1"/>
    </source>
</evidence>
<sequence length="286" mass="31846">MSNDNKNGSFDLLAHEKKLSELYQNDKKRQGEAPSAQIDSDIMAMAKRQLSENSQLLDKEQTLNLEASANTNKKRNSKNLWQWPFSLVASVGILGLLFITQRDYFIHPTNIVAGDAGILNEPVSLVPDISQSAEEKKAITSGSSFDAMPMTASTHKAEVLLNEESALVASKRMSISKTPKVLNEQIKEQMLDRSQLEVNSAKIAAMSLPDMSKLAELLRQQLSKQNMSELGSSASSIKMQQSLFEHLAQYQKSHKDFKIPEKYLNVLTEEQVEQLQSMASKADSNN</sequence>
<evidence type="ECO:0000256" key="1">
    <source>
        <dbReference type="SAM" id="Phobius"/>
    </source>
</evidence>